<accession>A0A1R3T8K7</accession>
<evidence type="ECO:0000313" key="1">
    <source>
        <dbReference type="EMBL" id="SCD21628.1"/>
    </source>
</evidence>
<keyword evidence="2" id="KW-1185">Reference proteome</keyword>
<dbReference type="AlphaFoldDB" id="A0A1R3T8K7"/>
<proteinExistence type="predicted"/>
<dbReference type="KEGG" id="psac:PSM36_2833"/>
<dbReference type="EMBL" id="LT605205">
    <property type="protein sequence ID" value="SCD21628.1"/>
    <property type="molecule type" value="Genomic_DNA"/>
</dbReference>
<name>A0A1R3T8K7_9BACT</name>
<protein>
    <submittedName>
        <fullName evidence="1">Uncharacterized protein</fullName>
    </submittedName>
</protein>
<reference evidence="1 2" key="1">
    <citation type="submission" date="2016-08" db="EMBL/GenBank/DDBJ databases">
        <authorList>
            <person name="Seilhamer J.J."/>
        </authorList>
    </citation>
    <scope>NUCLEOTIDE SEQUENCE [LARGE SCALE GENOMIC DNA]</scope>
    <source>
        <strain evidence="1">M3/6</strain>
    </source>
</reference>
<gene>
    <name evidence="1" type="ORF">PSM36_2833</name>
</gene>
<evidence type="ECO:0000313" key="2">
    <source>
        <dbReference type="Proteomes" id="UP000187464"/>
    </source>
</evidence>
<dbReference type="Proteomes" id="UP000187464">
    <property type="component" value="Chromosome I"/>
</dbReference>
<sequence length="86" mass="10559">MFMVIVNREPVIIKDRELEEEMVRERTVMDDINNYFKWEIIDNLSHFPSIYRLDYYLFSLFKKGRERCIFYGDRIMNGKLDFSAYA</sequence>
<dbReference type="STRING" id="1642647.PSM36_2833"/>
<organism evidence="1 2">
    <name type="scientific">Proteiniphilum saccharofermentans</name>
    <dbReference type="NCBI Taxonomy" id="1642647"/>
    <lineage>
        <taxon>Bacteria</taxon>
        <taxon>Pseudomonadati</taxon>
        <taxon>Bacteroidota</taxon>
        <taxon>Bacteroidia</taxon>
        <taxon>Bacteroidales</taxon>
        <taxon>Dysgonomonadaceae</taxon>
        <taxon>Proteiniphilum</taxon>
    </lineage>
</organism>